<dbReference type="Gene3D" id="6.10.250.3440">
    <property type="match status" value="1"/>
</dbReference>
<evidence type="ECO:0000256" key="3">
    <source>
        <dbReference type="ARBA" id="ARBA00022946"/>
    </source>
</evidence>
<dbReference type="PANTHER" id="PTHR13359">
    <property type="entry name" value="39S RIBOSOMAL PROTEIN L40, MITOCHONDRIAL"/>
    <property type="match status" value="1"/>
</dbReference>
<dbReference type="PANTHER" id="PTHR13359:SF2">
    <property type="entry name" value="LARGE RIBOSOMAL SUBUNIT PROTEIN ML40"/>
    <property type="match status" value="1"/>
</dbReference>
<evidence type="ECO:0000256" key="2">
    <source>
        <dbReference type="ARBA" id="ARBA00009360"/>
    </source>
</evidence>
<name>A0A8U0U005_SALNM</name>
<evidence type="ECO:0000313" key="9">
    <source>
        <dbReference type="RefSeq" id="XP_038834693.1"/>
    </source>
</evidence>
<evidence type="ECO:0000256" key="1">
    <source>
        <dbReference type="ARBA" id="ARBA00004173"/>
    </source>
</evidence>
<evidence type="ECO:0000313" key="8">
    <source>
        <dbReference type="Proteomes" id="UP000808372"/>
    </source>
</evidence>
<dbReference type="GeneID" id="120032579"/>
<organism evidence="8 9">
    <name type="scientific">Salvelinus namaycush</name>
    <name type="common">Lake trout</name>
    <name type="synonym">Salmo namaycush</name>
    <dbReference type="NCBI Taxonomy" id="8040"/>
    <lineage>
        <taxon>Eukaryota</taxon>
        <taxon>Metazoa</taxon>
        <taxon>Chordata</taxon>
        <taxon>Craniata</taxon>
        <taxon>Vertebrata</taxon>
        <taxon>Euteleostomi</taxon>
        <taxon>Actinopterygii</taxon>
        <taxon>Neopterygii</taxon>
        <taxon>Teleostei</taxon>
        <taxon>Protacanthopterygii</taxon>
        <taxon>Salmoniformes</taxon>
        <taxon>Salmonidae</taxon>
        <taxon>Salmoninae</taxon>
        <taxon>Salvelinus</taxon>
    </lineage>
</organism>
<keyword evidence="4" id="KW-0689">Ribosomal protein</keyword>
<comment type="subcellular location">
    <subcellularLocation>
        <location evidence="1">Mitochondrion</location>
    </subcellularLocation>
</comment>
<proteinExistence type="inferred from homology"/>
<dbReference type="InterPro" id="IPR039145">
    <property type="entry name" value="Ribosomal_mL40_metazoa/plant"/>
</dbReference>
<protein>
    <recommendedName>
        <fullName evidence="7">Large ribosomal subunit protein mL40</fullName>
    </recommendedName>
</protein>
<dbReference type="AlphaFoldDB" id="A0A8U0U005"/>
<keyword evidence="3" id="KW-0809">Transit peptide</keyword>
<keyword evidence="5" id="KW-0496">Mitochondrion</keyword>
<reference evidence="9" key="1">
    <citation type="submission" date="2025-08" db="UniProtKB">
        <authorList>
            <consortium name="RefSeq"/>
        </authorList>
    </citation>
    <scope>IDENTIFICATION</scope>
    <source>
        <tissue evidence="9">White muscle</tissue>
    </source>
</reference>
<dbReference type="Pfam" id="PF09812">
    <property type="entry name" value="MRP-L28"/>
    <property type="match status" value="1"/>
</dbReference>
<sequence length="75" mass="8824">MYFILSIFKQGTAMITFVDTRVRCVPRLPFEESECRALLLKEWSCYKQTQHRVEMEAVGLAVEAKRDALEELRLE</sequence>
<comment type="similarity">
    <text evidence="2">Belongs to the mitochondrion-specific ribosomal protein mL40 family.</text>
</comment>
<dbReference type="Proteomes" id="UP000808372">
    <property type="component" value="Chromosome 1"/>
</dbReference>
<dbReference type="GO" id="GO:0005762">
    <property type="term" value="C:mitochondrial large ribosomal subunit"/>
    <property type="evidence" value="ECO:0007669"/>
    <property type="project" value="InterPro"/>
</dbReference>
<dbReference type="RefSeq" id="XP_038834693.1">
    <property type="nucleotide sequence ID" value="XM_038978765.1"/>
</dbReference>
<evidence type="ECO:0000256" key="7">
    <source>
        <dbReference type="ARBA" id="ARBA00035192"/>
    </source>
</evidence>
<gene>
    <name evidence="9" type="primary">LOC120032579</name>
</gene>
<evidence type="ECO:0000256" key="6">
    <source>
        <dbReference type="ARBA" id="ARBA00023274"/>
    </source>
</evidence>
<dbReference type="InterPro" id="IPR019192">
    <property type="entry name" value="Ribosomal_mL40"/>
</dbReference>
<evidence type="ECO:0000256" key="4">
    <source>
        <dbReference type="ARBA" id="ARBA00022980"/>
    </source>
</evidence>
<keyword evidence="6" id="KW-0687">Ribonucleoprotein</keyword>
<accession>A0A8U0U005</accession>
<keyword evidence="8" id="KW-1185">Reference proteome</keyword>
<evidence type="ECO:0000256" key="5">
    <source>
        <dbReference type="ARBA" id="ARBA00023128"/>
    </source>
</evidence>
<dbReference type="KEGG" id="snh:120032579"/>